<organism evidence="6 7">
    <name type="scientific">Nitrincola nitratireducens</name>
    <dbReference type="NCBI Taxonomy" id="1229521"/>
    <lineage>
        <taxon>Bacteria</taxon>
        <taxon>Pseudomonadati</taxon>
        <taxon>Pseudomonadota</taxon>
        <taxon>Gammaproteobacteria</taxon>
        <taxon>Oceanospirillales</taxon>
        <taxon>Oceanospirillaceae</taxon>
        <taxon>Nitrincola</taxon>
    </lineage>
</organism>
<reference evidence="6 7" key="2">
    <citation type="journal article" date="2015" name="Syst. Appl. Microbiol.">
        <title>Nitrincola nitratireducens sp. nov. isolated from a haloalkaline crater lake.</title>
        <authorList>
            <person name="Singh A."/>
            <person name="Vaidya B."/>
            <person name="Tanuku N.R."/>
            <person name="Pinnaka A.K."/>
        </authorList>
    </citation>
    <scope>NUCLEOTIDE SEQUENCE [LARGE SCALE GENOMIC DNA]</scope>
    <source>
        <strain evidence="6 7">AK23</strain>
    </source>
</reference>
<gene>
    <name evidence="6" type="ORF">D791_02228</name>
</gene>
<evidence type="ECO:0000256" key="1">
    <source>
        <dbReference type="ARBA" id="ARBA00004196"/>
    </source>
</evidence>
<dbReference type="Gene3D" id="3.40.190.10">
    <property type="entry name" value="Periplasmic binding protein-like II"/>
    <property type="match status" value="3"/>
</dbReference>
<accession>W9UUG3</accession>
<dbReference type="RefSeq" id="WP_036511138.1">
    <property type="nucleotide sequence ID" value="NZ_AONB01000010.1"/>
</dbReference>
<proteinExistence type="inferred from homology"/>
<protein>
    <submittedName>
        <fullName evidence="6">Cystine transporter subunit</fullName>
    </submittedName>
</protein>
<dbReference type="Pfam" id="PF00497">
    <property type="entry name" value="SBP_bac_3"/>
    <property type="match status" value="1"/>
</dbReference>
<evidence type="ECO:0000313" key="6">
    <source>
        <dbReference type="EMBL" id="EXJ10863.1"/>
    </source>
</evidence>
<dbReference type="OrthoDB" id="6192933at2"/>
<evidence type="ECO:0000256" key="4">
    <source>
        <dbReference type="RuleBase" id="RU003744"/>
    </source>
</evidence>
<sequence length="309" mass="35317">MGINQRVFLPFLLVLTLLSAGQAFSRPYDELLASGFLRVGVYENFPPYSFKNADGEAVGIDVDIAQHIADEMGLELELFWMLPDEDLADDLRNYLWRGHVLDHDHKHERLSGKKVADVMLRVPYDRNFNYARGYIGQGVYAYQNDLIVMMMPYQRETWKLAHNSDRLEAARTLAVFQYHPIGVEMETVPAFMLTSVFNGNLRNQVRHFRSPAQAFQAMVEGEVTAVMAMRGELEWLLAQHASDSLKMGDTTFPAMGKQHWDIGIAVREADRQLGYHIEGILEPLVMSGEIASIFERYGVTWEVPAFYDF</sequence>
<keyword evidence="3" id="KW-0732">Signal</keyword>
<dbReference type="InterPro" id="IPR018313">
    <property type="entry name" value="SBP_3_CS"/>
</dbReference>
<evidence type="ECO:0000256" key="2">
    <source>
        <dbReference type="ARBA" id="ARBA00010333"/>
    </source>
</evidence>
<dbReference type="STRING" id="1229521.D791_02228"/>
<dbReference type="PANTHER" id="PTHR35936:SF17">
    <property type="entry name" value="ARGININE-BINDING EXTRACELLULAR PROTEIN ARTP"/>
    <property type="match status" value="1"/>
</dbReference>
<keyword evidence="7" id="KW-1185">Reference proteome</keyword>
<evidence type="ECO:0000259" key="5">
    <source>
        <dbReference type="SMART" id="SM00062"/>
    </source>
</evidence>
<dbReference type="PANTHER" id="PTHR35936">
    <property type="entry name" value="MEMBRANE-BOUND LYTIC MUREIN TRANSGLYCOSYLASE F"/>
    <property type="match status" value="1"/>
</dbReference>
<evidence type="ECO:0000256" key="3">
    <source>
        <dbReference type="ARBA" id="ARBA00022729"/>
    </source>
</evidence>
<dbReference type="Proteomes" id="UP000019464">
    <property type="component" value="Unassembled WGS sequence"/>
</dbReference>
<name>W9UUG3_9GAMM</name>
<dbReference type="PROSITE" id="PS01039">
    <property type="entry name" value="SBP_BACTERIAL_3"/>
    <property type="match status" value="1"/>
</dbReference>
<dbReference type="EMBL" id="AONB01000010">
    <property type="protein sequence ID" value="EXJ10863.1"/>
    <property type="molecule type" value="Genomic_DNA"/>
</dbReference>
<dbReference type="AlphaFoldDB" id="W9UUG3"/>
<reference evidence="7" key="1">
    <citation type="submission" date="2012-11" db="EMBL/GenBank/DDBJ databases">
        <authorList>
            <person name="Singh A."/>
            <person name="Pinnaka A.K."/>
            <person name="Vaidya B."/>
        </authorList>
    </citation>
    <scope>NUCLEOTIDE SEQUENCE [LARGE SCALE GENOMIC DNA]</scope>
    <source>
        <strain evidence="7">AK23</strain>
    </source>
</reference>
<comment type="similarity">
    <text evidence="2 4">Belongs to the bacterial solute-binding protein 3 family.</text>
</comment>
<comment type="subcellular location">
    <subcellularLocation>
        <location evidence="1">Cell envelope</location>
    </subcellularLocation>
</comment>
<feature type="domain" description="Solute-binding protein family 3/N-terminal" evidence="5">
    <location>
        <begin position="36"/>
        <end position="299"/>
    </location>
</feature>
<dbReference type="GO" id="GO:0030313">
    <property type="term" value="C:cell envelope"/>
    <property type="evidence" value="ECO:0007669"/>
    <property type="project" value="UniProtKB-SubCell"/>
</dbReference>
<evidence type="ECO:0000313" key="7">
    <source>
        <dbReference type="Proteomes" id="UP000019464"/>
    </source>
</evidence>
<comment type="caution">
    <text evidence="6">The sequence shown here is derived from an EMBL/GenBank/DDBJ whole genome shotgun (WGS) entry which is preliminary data.</text>
</comment>
<dbReference type="InterPro" id="IPR001638">
    <property type="entry name" value="Solute-binding_3/MltF_N"/>
</dbReference>
<dbReference type="SMART" id="SM00062">
    <property type="entry name" value="PBPb"/>
    <property type="match status" value="1"/>
</dbReference>
<dbReference type="SUPFAM" id="SSF53850">
    <property type="entry name" value="Periplasmic binding protein-like II"/>
    <property type="match status" value="1"/>
</dbReference>